<dbReference type="EMBL" id="JAULJE010000012">
    <property type="protein sequence ID" value="KAK1336962.1"/>
    <property type="molecule type" value="Genomic_DNA"/>
</dbReference>
<name>A0AA40LLW6_CNENI</name>
<organism evidence="2 3">
    <name type="scientific">Cnephaeus nilssonii</name>
    <name type="common">Northern bat</name>
    <name type="synonym">Eptesicus nilssonii</name>
    <dbReference type="NCBI Taxonomy" id="3371016"/>
    <lineage>
        <taxon>Eukaryota</taxon>
        <taxon>Metazoa</taxon>
        <taxon>Chordata</taxon>
        <taxon>Craniata</taxon>
        <taxon>Vertebrata</taxon>
        <taxon>Euteleostomi</taxon>
        <taxon>Mammalia</taxon>
        <taxon>Eutheria</taxon>
        <taxon>Laurasiatheria</taxon>
        <taxon>Chiroptera</taxon>
        <taxon>Yangochiroptera</taxon>
        <taxon>Vespertilionidae</taxon>
        <taxon>Cnephaeus</taxon>
    </lineage>
</organism>
<dbReference type="AlphaFoldDB" id="A0AA40LLW6"/>
<keyword evidence="3" id="KW-1185">Reference proteome</keyword>
<feature type="region of interest" description="Disordered" evidence="1">
    <location>
        <begin position="81"/>
        <end position="163"/>
    </location>
</feature>
<feature type="compositionally biased region" description="Gly residues" evidence="1">
    <location>
        <begin position="98"/>
        <end position="112"/>
    </location>
</feature>
<evidence type="ECO:0000313" key="2">
    <source>
        <dbReference type="EMBL" id="KAK1336962.1"/>
    </source>
</evidence>
<feature type="compositionally biased region" description="Gly residues" evidence="1">
    <location>
        <begin position="15"/>
        <end position="24"/>
    </location>
</feature>
<proteinExistence type="predicted"/>
<evidence type="ECO:0000313" key="3">
    <source>
        <dbReference type="Proteomes" id="UP001177744"/>
    </source>
</evidence>
<sequence length="163" mass="16386">MAGASEGPMGPAEDAGGGTRGGQLHGCRHQFSASSSFPLATRRSERLPIGVPLGVADRAGWRHSDWRVARGKLVLVENWCRQPGSSSSSSSGGPVTPRGGGGSGFGAGGAGDPGLAQLPATVQHPEGDLGEGGGGEFSWPKNVKTKSVVCGTERKANAGSTTH</sequence>
<comment type="caution">
    <text evidence="2">The sequence shown here is derived from an EMBL/GenBank/DDBJ whole genome shotgun (WGS) entry which is preliminary data.</text>
</comment>
<reference evidence="2" key="1">
    <citation type="submission" date="2023-06" db="EMBL/GenBank/DDBJ databases">
        <title>Reference genome for the Northern bat (Eptesicus nilssonii), a most northern bat species.</title>
        <authorList>
            <person name="Laine V.N."/>
            <person name="Pulliainen A.T."/>
            <person name="Lilley T.M."/>
        </authorList>
    </citation>
    <scope>NUCLEOTIDE SEQUENCE</scope>
    <source>
        <strain evidence="2">BLF_Eptnil</strain>
        <tissue evidence="2">Kidney</tissue>
    </source>
</reference>
<evidence type="ECO:0000256" key="1">
    <source>
        <dbReference type="SAM" id="MobiDB-lite"/>
    </source>
</evidence>
<dbReference type="Proteomes" id="UP001177744">
    <property type="component" value="Unassembled WGS sequence"/>
</dbReference>
<protein>
    <submittedName>
        <fullName evidence="2">Uncharacterized protein</fullName>
    </submittedName>
</protein>
<gene>
    <name evidence="2" type="ORF">QTO34_003003</name>
</gene>
<feature type="compositionally biased region" description="Low complexity" evidence="1">
    <location>
        <begin position="83"/>
        <end position="97"/>
    </location>
</feature>
<accession>A0AA40LLW6</accession>
<feature type="region of interest" description="Disordered" evidence="1">
    <location>
        <begin position="1"/>
        <end position="28"/>
    </location>
</feature>